<dbReference type="GO" id="GO:0046872">
    <property type="term" value="F:metal ion binding"/>
    <property type="evidence" value="ECO:0007669"/>
    <property type="project" value="UniProtKB-KW"/>
</dbReference>
<accession>A0AA96F0S1</accession>
<evidence type="ECO:0000256" key="1">
    <source>
        <dbReference type="ARBA" id="ARBA00022723"/>
    </source>
</evidence>
<evidence type="ECO:0000256" key="2">
    <source>
        <dbReference type="ARBA" id="ARBA00022801"/>
    </source>
</evidence>
<dbReference type="PANTHER" id="PTHR11358:SF26">
    <property type="entry name" value="GUANIDINO ACID HYDROLASE, MITOCHONDRIAL"/>
    <property type="match status" value="1"/>
</dbReference>
<proteinExistence type="inferred from homology"/>
<comment type="similarity">
    <text evidence="3">Belongs to the arginase family.</text>
</comment>
<dbReference type="Pfam" id="PF00491">
    <property type="entry name" value="Arginase"/>
    <property type="match status" value="1"/>
</dbReference>
<dbReference type="CDD" id="cd09988">
    <property type="entry name" value="Formimidoylglutamase"/>
    <property type="match status" value="1"/>
</dbReference>
<dbReference type="PANTHER" id="PTHR11358">
    <property type="entry name" value="ARGINASE/AGMATINASE"/>
    <property type="match status" value="1"/>
</dbReference>
<sequence>MEFDFLSPVDNEIVQFVASLSSQNLGSKVAFHTDKDFPDVDKIKIAIIGVPENRGDFNAYEEVNLVFIRKELYKLYPGNWQSSIADLGDILPGNSLEDTFFALKEVVSKLLKKGIIPVILGGTQDLTYPLYRAYDKLEQMVNIVSIDSKFDIGKPEDGISSNSYLGKIILDEPNNLFNYCNIGFQTYFNSQEEIDLIEKLYFDAYRLGEISNNITLSEPVLRDADLVSLDLTTVKSSDSGNLYNFTPNGFNGKEICSLSRYAGISDKVSCFGLFNHNNTKEEAVLIAQIVWYFIEGINFRSNEYPFSSKNNYSKYIVPLEEEEIVFYKSNKTERWWIEIPFFSNSHNKLKKNTLLPCSHEEYLTACNQEIPERWWKAQRKNII</sequence>
<accession>A0AA96EXP0</accession>
<name>A0AA96EXP0_9FLAO</name>
<dbReference type="InterPro" id="IPR023696">
    <property type="entry name" value="Ureohydrolase_dom_sf"/>
</dbReference>
<evidence type="ECO:0000313" key="4">
    <source>
        <dbReference type="EMBL" id="WNM19148.1"/>
    </source>
</evidence>
<keyword evidence="1" id="KW-0479">Metal-binding</keyword>
<dbReference type="EMBL" id="CP134890">
    <property type="protein sequence ID" value="WNM20537.1"/>
    <property type="molecule type" value="Genomic_DNA"/>
</dbReference>
<evidence type="ECO:0000313" key="5">
    <source>
        <dbReference type="EMBL" id="WNM20537.1"/>
    </source>
</evidence>
<reference evidence="4 6" key="1">
    <citation type="submission" date="2023-09" db="EMBL/GenBank/DDBJ databases">
        <title>Flavobacterium sp. a novel bacteria isolate from Pepper rhizosphere.</title>
        <authorList>
            <person name="Peng Y."/>
            <person name="Lee J."/>
        </authorList>
    </citation>
    <scope>NUCLEOTIDE SEQUENCE</scope>
    <source>
        <strain evidence="4">PMR2A8</strain>
        <strain evidence="5 6">PMTSA4</strain>
    </source>
</reference>
<dbReference type="GO" id="GO:0033389">
    <property type="term" value="P:putrescine biosynthetic process from arginine, via agmatine"/>
    <property type="evidence" value="ECO:0007669"/>
    <property type="project" value="TreeGrafter"/>
</dbReference>
<keyword evidence="2" id="KW-0378">Hydrolase</keyword>
<dbReference type="PROSITE" id="PS51409">
    <property type="entry name" value="ARGINASE_2"/>
    <property type="match status" value="1"/>
</dbReference>
<evidence type="ECO:0000313" key="6">
    <source>
        <dbReference type="Proteomes" id="UP001304515"/>
    </source>
</evidence>
<dbReference type="SUPFAM" id="SSF52768">
    <property type="entry name" value="Arginase/deacetylase"/>
    <property type="match status" value="1"/>
</dbReference>
<dbReference type="Proteomes" id="UP001304515">
    <property type="component" value="Chromosome"/>
</dbReference>
<gene>
    <name evidence="5" type="ORF">RN605_07515</name>
    <name evidence="4" type="ORF">RN608_00345</name>
</gene>
<dbReference type="AlphaFoldDB" id="A0AA96EXP0"/>
<evidence type="ECO:0000256" key="3">
    <source>
        <dbReference type="PROSITE-ProRule" id="PRU00742"/>
    </source>
</evidence>
<organism evidence="4">
    <name type="scientific">Flavobacterium capsici</name>
    <dbReference type="NCBI Taxonomy" id="3075618"/>
    <lineage>
        <taxon>Bacteria</taxon>
        <taxon>Pseudomonadati</taxon>
        <taxon>Bacteroidota</taxon>
        <taxon>Flavobacteriia</taxon>
        <taxon>Flavobacteriales</taxon>
        <taxon>Flavobacteriaceae</taxon>
        <taxon>Flavobacterium</taxon>
    </lineage>
</organism>
<dbReference type="Gene3D" id="3.40.800.10">
    <property type="entry name" value="Ureohydrolase domain"/>
    <property type="match status" value="1"/>
</dbReference>
<dbReference type="InterPro" id="IPR006035">
    <property type="entry name" value="Ureohydrolase"/>
</dbReference>
<dbReference type="GO" id="GO:0008783">
    <property type="term" value="F:agmatinase activity"/>
    <property type="evidence" value="ECO:0007669"/>
    <property type="project" value="TreeGrafter"/>
</dbReference>
<protein>
    <submittedName>
        <fullName evidence="4">Formimidoylglutamase</fullName>
    </submittedName>
</protein>
<keyword evidence="6" id="KW-1185">Reference proteome</keyword>
<dbReference type="EMBL" id="CP134878">
    <property type="protein sequence ID" value="WNM19148.1"/>
    <property type="molecule type" value="Genomic_DNA"/>
</dbReference>
<dbReference type="KEGG" id="fcj:RN605_07515"/>
<dbReference type="RefSeq" id="WP_313323748.1">
    <property type="nucleotide sequence ID" value="NZ_CP134878.1"/>
</dbReference>